<dbReference type="PANTHER" id="PTHR46693:SF1">
    <property type="entry name" value="ADP-RIBOSYLATION FACTOR-LIKE PROTEIN 15"/>
    <property type="match status" value="1"/>
</dbReference>
<evidence type="ECO:0000256" key="7">
    <source>
        <dbReference type="ARBA" id="ARBA00022989"/>
    </source>
</evidence>
<evidence type="ECO:0000313" key="12">
    <source>
        <dbReference type="EMBL" id="KAL0268720.1"/>
    </source>
</evidence>
<evidence type="ECO:0000256" key="2">
    <source>
        <dbReference type="ARBA" id="ARBA00005619"/>
    </source>
</evidence>
<dbReference type="InterPro" id="IPR019009">
    <property type="entry name" value="SRP_receptor_beta_su"/>
</dbReference>
<comment type="caution">
    <text evidence="12">The sequence shown here is derived from an EMBL/GenBank/DDBJ whole genome shotgun (WGS) entry which is preliminary data.</text>
</comment>
<evidence type="ECO:0000256" key="10">
    <source>
        <dbReference type="ARBA" id="ARBA00023170"/>
    </source>
</evidence>
<dbReference type="GO" id="GO:0005789">
    <property type="term" value="C:endoplasmic reticulum membrane"/>
    <property type="evidence" value="ECO:0007669"/>
    <property type="project" value="UniProtKB-SubCell"/>
</dbReference>
<dbReference type="CDD" id="cd04105">
    <property type="entry name" value="SR_beta"/>
    <property type="match status" value="1"/>
</dbReference>
<dbReference type="AlphaFoldDB" id="A0AAW2HGB5"/>
<dbReference type="GO" id="GO:0005525">
    <property type="term" value="F:GTP binding"/>
    <property type="evidence" value="ECO:0007669"/>
    <property type="project" value="UniProtKB-KW"/>
</dbReference>
<proteinExistence type="inferred from homology"/>
<evidence type="ECO:0000256" key="3">
    <source>
        <dbReference type="ARBA" id="ARBA00020256"/>
    </source>
</evidence>
<organism evidence="12">
    <name type="scientific">Menopon gallinae</name>
    <name type="common">poultry shaft louse</name>
    <dbReference type="NCBI Taxonomy" id="328185"/>
    <lineage>
        <taxon>Eukaryota</taxon>
        <taxon>Metazoa</taxon>
        <taxon>Ecdysozoa</taxon>
        <taxon>Arthropoda</taxon>
        <taxon>Hexapoda</taxon>
        <taxon>Insecta</taxon>
        <taxon>Pterygota</taxon>
        <taxon>Neoptera</taxon>
        <taxon>Paraneoptera</taxon>
        <taxon>Psocodea</taxon>
        <taxon>Troctomorpha</taxon>
        <taxon>Phthiraptera</taxon>
        <taxon>Amblycera</taxon>
        <taxon>Menoponidae</taxon>
        <taxon>Menopon</taxon>
    </lineage>
</organism>
<reference evidence="12" key="1">
    <citation type="journal article" date="2024" name="Gigascience">
        <title>Chromosome-level genome of the poultry shaft louse Menopon gallinae provides insight into the host-switching and adaptive evolution of parasitic lice.</title>
        <authorList>
            <person name="Xu Y."/>
            <person name="Ma L."/>
            <person name="Liu S."/>
            <person name="Liang Y."/>
            <person name="Liu Q."/>
            <person name="He Z."/>
            <person name="Tian L."/>
            <person name="Duan Y."/>
            <person name="Cai W."/>
            <person name="Li H."/>
            <person name="Song F."/>
        </authorList>
    </citation>
    <scope>NUCLEOTIDE SEQUENCE</scope>
    <source>
        <strain evidence="12">Cailab_2023a</strain>
    </source>
</reference>
<keyword evidence="5" id="KW-0547">Nucleotide-binding</keyword>
<dbReference type="PROSITE" id="PS51417">
    <property type="entry name" value="ARF"/>
    <property type="match status" value="1"/>
</dbReference>
<evidence type="ECO:0000256" key="9">
    <source>
        <dbReference type="ARBA" id="ARBA00023136"/>
    </source>
</evidence>
<dbReference type="InterPro" id="IPR027417">
    <property type="entry name" value="P-loop_NTPase"/>
</dbReference>
<feature type="transmembrane region" description="Helical" evidence="11">
    <location>
        <begin position="24"/>
        <end position="44"/>
    </location>
</feature>
<keyword evidence="10" id="KW-0675">Receptor</keyword>
<keyword evidence="4 11" id="KW-0812">Transmembrane</keyword>
<dbReference type="SUPFAM" id="SSF52540">
    <property type="entry name" value="P-loop containing nucleoside triphosphate hydrolases"/>
    <property type="match status" value="1"/>
</dbReference>
<keyword evidence="9 11" id="KW-0472">Membrane</keyword>
<evidence type="ECO:0000256" key="11">
    <source>
        <dbReference type="SAM" id="Phobius"/>
    </source>
</evidence>
<dbReference type="SMART" id="SM00177">
    <property type="entry name" value="ARF"/>
    <property type="match status" value="1"/>
</dbReference>
<keyword evidence="7 11" id="KW-1133">Transmembrane helix</keyword>
<keyword evidence="6" id="KW-0256">Endoplasmic reticulum</keyword>
<evidence type="ECO:0000256" key="5">
    <source>
        <dbReference type="ARBA" id="ARBA00022741"/>
    </source>
</evidence>
<comment type="similarity">
    <text evidence="2">Belongs to the SRP receptor beta subunit family.</text>
</comment>
<evidence type="ECO:0000256" key="1">
    <source>
        <dbReference type="ARBA" id="ARBA00004389"/>
    </source>
</evidence>
<dbReference type="Pfam" id="PF09439">
    <property type="entry name" value="SRPRB"/>
    <property type="match status" value="1"/>
</dbReference>
<evidence type="ECO:0000256" key="4">
    <source>
        <dbReference type="ARBA" id="ARBA00022692"/>
    </source>
</evidence>
<name>A0AAW2HGB5_9NEOP</name>
<sequence length="254" mass="28564">MEDDSDYVKVTPQKMGMMWDNAQFLGVIIAIVAVIITLIIFALYKKGQSKRNGVLLLGLSDSGKTLIFAQLLHGKFVHTHTSVKENIGDYITKNSLFKIVDIPGHERLRGRFFDTFKSSAKGLVFVIDSGRIQKDVKDVAEYLYNCLSDSVIKRNLPSLLILCNKQDEPLAKGSAVIKTMLEKEINILRTTKTSQLMSIENTVNQVYLGKEGKDFEFSHLSPMRIDFGESCAVIQTDDSPVNIKDLTEWINSIR</sequence>
<dbReference type="PANTHER" id="PTHR46693">
    <property type="entry name" value="ADP-RIBOSYLATION FACTOR-LIKE PROTEIN 15"/>
    <property type="match status" value="1"/>
</dbReference>
<protein>
    <recommendedName>
        <fullName evidence="3">Signal recognition particle receptor subunit beta</fullName>
    </recommendedName>
</protein>
<gene>
    <name evidence="12" type="ORF">PYX00_010547</name>
</gene>
<dbReference type="Gene3D" id="3.40.50.300">
    <property type="entry name" value="P-loop containing nucleotide triphosphate hydrolases"/>
    <property type="match status" value="1"/>
</dbReference>
<comment type="subcellular location">
    <subcellularLocation>
        <location evidence="1">Endoplasmic reticulum membrane</location>
        <topology evidence="1">Single-pass membrane protein</topology>
    </subcellularLocation>
</comment>
<dbReference type="EMBL" id="JARGDH010000005">
    <property type="protein sequence ID" value="KAL0268720.1"/>
    <property type="molecule type" value="Genomic_DNA"/>
</dbReference>
<keyword evidence="8" id="KW-0342">GTP-binding</keyword>
<evidence type="ECO:0000256" key="8">
    <source>
        <dbReference type="ARBA" id="ARBA00023134"/>
    </source>
</evidence>
<accession>A0AAW2HGB5</accession>
<dbReference type="InterPro" id="IPR042292">
    <property type="entry name" value="ARL15"/>
</dbReference>
<evidence type="ECO:0000256" key="6">
    <source>
        <dbReference type="ARBA" id="ARBA00022824"/>
    </source>
</evidence>